<evidence type="ECO:0000256" key="3">
    <source>
        <dbReference type="ARBA" id="ARBA00022475"/>
    </source>
</evidence>
<dbReference type="Proteomes" id="UP001623660">
    <property type="component" value="Unassembled WGS sequence"/>
</dbReference>
<sequence length="242" mass="26400">MENKNSAEDLSLIDIIKILKKKVGFIVLITVLCTSVMAVKVTLLSTPMYEAHTTAIIVKGDTSIVQSSKNQPQYTQDDILLYEKMVDTYAQIAQSNLVIDKTAEVLKNYSSSQIKAMVAAAPISSSTSSSTNGTGNTQIIQLNAVSSNKDEAAKIANVYCRSFIEQSMSILSVGKIQVLDEAKPPISPIPANKSKKILEGFLFGLLLSVVIVLFKNYVDSLKIRNENQITNILNMPVLVVIE</sequence>
<dbReference type="PANTHER" id="PTHR32309:SF13">
    <property type="entry name" value="FERRIC ENTEROBACTIN TRANSPORT PROTEIN FEPE"/>
    <property type="match status" value="1"/>
</dbReference>
<keyword evidence="4 7" id="KW-0812">Transmembrane</keyword>
<accession>A0ABW8SG16</accession>
<evidence type="ECO:0000256" key="7">
    <source>
        <dbReference type="SAM" id="Phobius"/>
    </source>
</evidence>
<protein>
    <submittedName>
        <fullName evidence="9">YveK family protein</fullName>
    </submittedName>
</protein>
<dbReference type="Pfam" id="PF02706">
    <property type="entry name" value="Wzz"/>
    <property type="match status" value="1"/>
</dbReference>
<comment type="subcellular location">
    <subcellularLocation>
        <location evidence="1">Cell membrane</location>
        <topology evidence="1">Multi-pass membrane protein</topology>
    </subcellularLocation>
</comment>
<evidence type="ECO:0000259" key="8">
    <source>
        <dbReference type="Pfam" id="PF02706"/>
    </source>
</evidence>
<keyword evidence="6 7" id="KW-0472">Membrane</keyword>
<evidence type="ECO:0000256" key="2">
    <source>
        <dbReference type="ARBA" id="ARBA00006683"/>
    </source>
</evidence>
<dbReference type="InterPro" id="IPR003856">
    <property type="entry name" value="LPS_length_determ_N"/>
</dbReference>
<organism evidence="9 10">
    <name type="scientific">Candidatus Clostridium eludens</name>
    <dbReference type="NCBI Taxonomy" id="3381663"/>
    <lineage>
        <taxon>Bacteria</taxon>
        <taxon>Bacillati</taxon>
        <taxon>Bacillota</taxon>
        <taxon>Clostridia</taxon>
        <taxon>Eubacteriales</taxon>
        <taxon>Clostridiaceae</taxon>
        <taxon>Clostridium</taxon>
    </lineage>
</organism>
<evidence type="ECO:0000256" key="4">
    <source>
        <dbReference type="ARBA" id="ARBA00022692"/>
    </source>
</evidence>
<feature type="transmembrane region" description="Helical" evidence="7">
    <location>
        <begin position="197"/>
        <end position="214"/>
    </location>
</feature>
<keyword evidence="10" id="KW-1185">Reference proteome</keyword>
<evidence type="ECO:0000256" key="6">
    <source>
        <dbReference type="ARBA" id="ARBA00023136"/>
    </source>
</evidence>
<comment type="caution">
    <text evidence="9">The sequence shown here is derived from an EMBL/GenBank/DDBJ whole genome shotgun (WGS) entry which is preliminary data.</text>
</comment>
<evidence type="ECO:0000313" key="9">
    <source>
        <dbReference type="EMBL" id="MFL0194657.1"/>
    </source>
</evidence>
<keyword evidence="5 7" id="KW-1133">Transmembrane helix</keyword>
<evidence type="ECO:0000313" key="10">
    <source>
        <dbReference type="Proteomes" id="UP001623660"/>
    </source>
</evidence>
<dbReference type="RefSeq" id="WP_406790783.1">
    <property type="nucleotide sequence ID" value="NZ_JBJHZX010000004.1"/>
</dbReference>
<feature type="domain" description="Polysaccharide chain length determinant N-terminal" evidence="8">
    <location>
        <begin position="9"/>
        <end position="103"/>
    </location>
</feature>
<keyword evidence="3" id="KW-1003">Cell membrane</keyword>
<comment type="similarity">
    <text evidence="2">Belongs to the CpsC/CapA family.</text>
</comment>
<evidence type="ECO:0000256" key="1">
    <source>
        <dbReference type="ARBA" id="ARBA00004651"/>
    </source>
</evidence>
<reference evidence="9 10" key="1">
    <citation type="submission" date="2024-11" db="EMBL/GenBank/DDBJ databases">
        <authorList>
            <person name="Heng Y.C."/>
            <person name="Lim A.C.H."/>
            <person name="Lee J.K.Y."/>
            <person name="Kittelmann S."/>
        </authorList>
    </citation>
    <scope>NUCLEOTIDE SEQUENCE [LARGE SCALE GENOMIC DNA]</scope>
    <source>
        <strain evidence="9 10">WILCCON 0269</strain>
    </source>
</reference>
<dbReference type="EMBL" id="JBJHZX010000004">
    <property type="protein sequence ID" value="MFL0194657.1"/>
    <property type="molecule type" value="Genomic_DNA"/>
</dbReference>
<name>A0ABW8SG16_9CLOT</name>
<gene>
    <name evidence="9" type="ORF">ACJDU8_03585</name>
</gene>
<feature type="transmembrane region" description="Helical" evidence="7">
    <location>
        <begin position="23"/>
        <end position="43"/>
    </location>
</feature>
<evidence type="ECO:0000256" key="5">
    <source>
        <dbReference type="ARBA" id="ARBA00022989"/>
    </source>
</evidence>
<dbReference type="PANTHER" id="PTHR32309">
    <property type="entry name" value="TYROSINE-PROTEIN KINASE"/>
    <property type="match status" value="1"/>
</dbReference>
<proteinExistence type="inferred from homology"/>
<dbReference type="InterPro" id="IPR050445">
    <property type="entry name" value="Bact_polysacc_biosynth/exp"/>
</dbReference>